<proteinExistence type="predicted"/>
<evidence type="ECO:0000313" key="2">
    <source>
        <dbReference type="EMBL" id="ODH29906.1"/>
    </source>
</evidence>
<protein>
    <submittedName>
        <fullName evidence="2">Uncharacterized protein</fullName>
    </submittedName>
</protein>
<feature type="compositionally biased region" description="Polar residues" evidence="1">
    <location>
        <begin position="11"/>
        <end position="22"/>
    </location>
</feature>
<dbReference type="VEuPathDB" id="FungiDB:PADG_03885"/>
<comment type="caution">
    <text evidence="2">The sequence shown here is derived from an EMBL/GenBank/DDBJ whole genome shotgun (WGS) entry which is preliminary data.</text>
</comment>
<reference evidence="2 3" key="1">
    <citation type="submission" date="2016-06" db="EMBL/GenBank/DDBJ databases">
        <authorList>
            <person name="Kjaerup R.B."/>
            <person name="Dalgaard T.S."/>
            <person name="Juul-Madsen H.R."/>
        </authorList>
    </citation>
    <scope>NUCLEOTIDE SEQUENCE [LARGE SCALE GENOMIC DNA]</scope>
    <source>
        <strain evidence="2 3">Pb300</strain>
    </source>
</reference>
<organism evidence="2 3">
    <name type="scientific">Paracoccidioides brasiliensis</name>
    <dbReference type="NCBI Taxonomy" id="121759"/>
    <lineage>
        <taxon>Eukaryota</taxon>
        <taxon>Fungi</taxon>
        <taxon>Dikarya</taxon>
        <taxon>Ascomycota</taxon>
        <taxon>Pezizomycotina</taxon>
        <taxon>Eurotiomycetes</taxon>
        <taxon>Eurotiomycetidae</taxon>
        <taxon>Onygenales</taxon>
        <taxon>Ajellomycetaceae</taxon>
        <taxon>Paracoccidioides</taxon>
    </lineage>
</organism>
<sequence length="126" mass="13657">MDSDKVKSESSEQPGVTFSAPSFYQKLEARLEEIRKQRAANVKSSADTSMKAEETATVVAVATDTNLEAGETATSAASLQENDKPAGQPGQIPKRKRPVDPLPCTWTLGHPPKRQQKTRTPFLSSS</sequence>
<dbReference type="Proteomes" id="UP000242814">
    <property type="component" value="Unassembled WGS sequence"/>
</dbReference>
<dbReference type="AlphaFoldDB" id="A0A1D2JFA1"/>
<feature type="region of interest" description="Disordered" evidence="1">
    <location>
        <begin position="1"/>
        <end position="22"/>
    </location>
</feature>
<evidence type="ECO:0000256" key="1">
    <source>
        <dbReference type="SAM" id="MobiDB-lite"/>
    </source>
</evidence>
<name>A0A1D2JFA1_PARBR</name>
<evidence type="ECO:0000313" key="3">
    <source>
        <dbReference type="Proteomes" id="UP000242814"/>
    </source>
</evidence>
<feature type="compositionally biased region" description="Basic and acidic residues" evidence="1">
    <location>
        <begin position="1"/>
        <end position="10"/>
    </location>
</feature>
<feature type="region of interest" description="Disordered" evidence="1">
    <location>
        <begin position="67"/>
        <end position="126"/>
    </location>
</feature>
<gene>
    <name evidence="2" type="ORF">ACO22_03671</name>
</gene>
<dbReference type="EMBL" id="LZYO01000129">
    <property type="protein sequence ID" value="ODH29906.1"/>
    <property type="molecule type" value="Genomic_DNA"/>
</dbReference>
<dbReference type="VEuPathDB" id="FungiDB:PABG_01300"/>
<accession>A0A1D2JFA1</accession>